<dbReference type="Proteomes" id="UP000502996">
    <property type="component" value="Chromosome"/>
</dbReference>
<protein>
    <submittedName>
        <fullName evidence="3">NTP transferase domain-containing protein</fullName>
    </submittedName>
</protein>
<accession>A0A6G6WHE6</accession>
<dbReference type="KEGG" id="nano:G5V58_18880"/>
<dbReference type="AlphaFoldDB" id="A0A6G6WHE6"/>
<evidence type="ECO:0000256" key="1">
    <source>
        <dbReference type="ARBA" id="ARBA00022679"/>
    </source>
</evidence>
<keyword evidence="4" id="KW-1185">Reference proteome</keyword>
<dbReference type="InterPro" id="IPR029044">
    <property type="entry name" value="Nucleotide-diphossugar_trans"/>
</dbReference>
<dbReference type="RefSeq" id="WP_165236236.1">
    <property type="nucleotide sequence ID" value="NZ_CP049257.1"/>
</dbReference>
<gene>
    <name evidence="3" type="ORF">G5V58_18880</name>
</gene>
<evidence type="ECO:0000313" key="3">
    <source>
        <dbReference type="EMBL" id="QIG44573.1"/>
    </source>
</evidence>
<reference evidence="3 4" key="1">
    <citation type="submission" date="2020-02" db="EMBL/GenBank/DDBJ databases">
        <title>Full genome sequence of Nocardioides sp. R-3366.</title>
        <authorList>
            <person name="Im W.-T."/>
        </authorList>
    </citation>
    <scope>NUCLEOTIDE SEQUENCE [LARGE SCALE GENOMIC DNA]</scope>
    <source>
        <strain evidence="3 4">R-3366</strain>
    </source>
</reference>
<evidence type="ECO:0000256" key="2">
    <source>
        <dbReference type="ARBA" id="ARBA00022695"/>
    </source>
</evidence>
<evidence type="ECO:0000313" key="4">
    <source>
        <dbReference type="Proteomes" id="UP000502996"/>
    </source>
</evidence>
<organism evidence="3 4">
    <name type="scientific">Nocardioides anomalus</name>
    <dbReference type="NCBI Taxonomy" id="2712223"/>
    <lineage>
        <taxon>Bacteria</taxon>
        <taxon>Bacillati</taxon>
        <taxon>Actinomycetota</taxon>
        <taxon>Actinomycetes</taxon>
        <taxon>Propionibacteriales</taxon>
        <taxon>Nocardioidaceae</taxon>
        <taxon>Nocardioides</taxon>
    </lineage>
</organism>
<proteinExistence type="predicted"/>
<dbReference type="EMBL" id="CP049257">
    <property type="protein sequence ID" value="QIG44573.1"/>
    <property type="molecule type" value="Genomic_DNA"/>
</dbReference>
<dbReference type="SUPFAM" id="SSF53448">
    <property type="entry name" value="Nucleotide-diphospho-sugar transferases"/>
    <property type="match status" value="1"/>
</dbReference>
<dbReference type="InterPro" id="IPR050088">
    <property type="entry name" value="IspD/TarI_cytidylyltransf_bact"/>
</dbReference>
<dbReference type="PANTHER" id="PTHR32125">
    <property type="entry name" value="2-C-METHYL-D-ERYTHRITOL 4-PHOSPHATE CYTIDYLYLTRANSFERASE, CHLOROPLASTIC"/>
    <property type="match status" value="1"/>
</dbReference>
<name>A0A6G6WHE6_9ACTN</name>
<dbReference type="PANTHER" id="PTHR32125:SF4">
    <property type="entry name" value="2-C-METHYL-D-ERYTHRITOL 4-PHOSPHATE CYTIDYLYLTRANSFERASE, CHLOROPLASTIC"/>
    <property type="match status" value="1"/>
</dbReference>
<sequence>MPAAVVIVAAGSGTRVGGDVNKVLRPLGDTTVLGHSVRAVLDVADVTRLVIGVRAGDEDAVGAAVAPLLGAGEARLVVGGATRHATEWATLQALADEVDAGELDVVAVHDGARPLAGAALFEATIAAAREHGGAIPVVDLPGLLGRDLRPALSGLAGVQTPQAFRAAPLLDAHRRAAADGFESTDTAACFERYTDLPVVAVHGGAANLKVTFPEDLAVAERLL</sequence>
<keyword evidence="2" id="KW-0548">Nucleotidyltransferase</keyword>
<dbReference type="Gene3D" id="3.90.550.10">
    <property type="entry name" value="Spore Coat Polysaccharide Biosynthesis Protein SpsA, Chain A"/>
    <property type="match status" value="1"/>
</dbReference>
<dbReference type="Pfam" id="PF01128">
    <property type="entry name" value="IspD"/>
    <property type="match status" value="1"/>
</dbReference>
<keyword evidence="1 3" id="KW-0808">Transferase</keyword>
<dbReference type="GO" id="GO:0050518">
    <property type="term" value="F:2-C-methyl-D-erythritol 4-phosphate cytidylyltransferase activity"/>
    <property type="evidence" value="ECO:0007669"/>
    <property type="project" value="TreeGrafter"/>
</dbReference>
<dbReference type="InterPro" id="IPR034683">
    <property type="entry name" value="IspD/TarI"/>
</dbReference>